<dbReference type="Pfam" id="PF03171">
    <property type="entry name" value="2OG-FeII_Oxy"/>
    <property type="match status" value="1"/>
</dbReference>
<dbReference type="InterPro" id="IPR005123">
    <property type="entry name" value="Oxoglu/Fe-dep_dioxygenase_dom"/>
</dbReference>
<keyword evidence="4" id="KW-1185">Reference proteome</keyword>
<gene>
    <name evidence="3" type="ORF">CVLEPA_LOCUS29127</name>
</gene>
<sequence length="367" mass="42075">MQLITKILSSVYMFPYRKSLTRISNHANWTCKGMQSNKKFAGIIPIVDYSLCGLLTSDKLLKQEDLYNAGKELVDAFSTRGFVYLTNSGINPKHLQKAEKITNKFFNLEKSKIEQYILDGGMEFGYVGVGREDVDWDNLCDVKEAFSFDGNSVFNHPEKLPEDICPGILEFPKKFMTDCRKLSERIMDSLSIGMELKEESDLRKCHKRIHNQGNISYLRLNYYGSADKNHLQPGQIRLGEHTDYGSFTLLFQDNVGGLQLEQEGHYVDAVPMQDAIFIIIGESLNLLSGGLLKSKKHRVMVPEDEVRQKLARHSYTYFVDPDEDVVINHQLLYKDESKNKADFKKLPPPYTFKQLCLERCAKIYAPI</sequence>
<protein>
    <recommendedName>
        <fullName evidence="2">Fe2OG dioxygenase domain-containing protein</fullName>
    </recommendedName>
</protein>
<evidence type="ECO:0000256" key="1">
    <source>
        <dbReference type="RuleBase" id="RU003682"/>
    </source>
</evidence>
<comment type="caution">
    <text evidence="3">The sequence shown here is derived from an EMBL/GenBank/DDBJ whole genome shotgun (WGS) entry which is preliminary data.</text>
</comment>
<dbReference type="EMBL" id="CAWYQH010000152">
    <property type="protein sequence ID" value="CAK8695922.1"/>
    <property type="molecule type" value="Genomic_DNA"/>
</dbReference>
<organism evidence="3 4">
    <name type="scientific">Clavelina lepadiformis</name>
    <name type="common">Light-bulb sea squirt</name>
    <name type="synonym">Ascidia lepadiformis</name>
    <dbReference type="NCBI Taxonomy" id="159417"/>
    <lineage>
        <taxon>Eukaryota</taxon>
        <taxon>Metazoa</taxon>
        <taxon>Chordata</taxon>
        <taxon>Tunicata</taxon>
        <taxon>Ascidiacea</taxon>
        <taxon>Aplousobranchia</taxon>
        <taxon>Clavelinidae</taxon>
        <taxon>Clavelina</taxon>
    </lineage>
</organism>
<dbReference type="InterPro" id="IPR050231">
    <property type="entry name" value="Iron_ascorbate_oxido_reductase"/>
</dbReference>
<proteinExistence type="inferred from homology"/>
<dbReference type="SUPFAM" id="SSF51197">
    <property type="entry name" value="Clavaminate synthase-like"/>
    <property type="match status" value="1"/>
</dbReference>
<dbReference type="InterPro" id="IPR027443">
    <property type="entry name" value="IPNS-like_sf"/>
</dbReference>
<keyword evidence="1" id="KW-0560">Oxidoreductase</keyword>
<evidence type="ECO:0000259" key="2">
    <source>
        <dbReference type="PROSITE" id="PS51471"/>
    </source>
</evidence>
<dbReference type="Gene3D" id="2.60.120.330">
    <property type="entry name" value="B-lactam Antibiotic, Isopenicillin N Synthase, Chain"/>
    <property type="match status" value="1"/>
</dbReference>
<reference evidence="3 4" key="1">
    <citation type="submission" date="2024-02" db="EMBL/GenBank/DDBJ databases">
        <authorList>
            <person name="Daric V."/>
            <person name="Darras S."/>
        </authorList>
    </citation>
    <scope>NUCLEOTIDE SEQUENCE [LARGE SCALE GENOMIC DNA]</scope>
</reference>
<dbReference type="Pfam" id="PF14226">
    <property type="entry name" value="DIOX_N"/>
    <property type="match status" value="1"/>
</dbReference>
<evidence type="ECO:0000313" key="4">
    <source>
        <dbReference type="Proteomes" id="UP001642483"/>
    </source>
</evidence>
<keyword evidence="1" id="KW-0408">Iron</keyword>
<comment type="similarity">
    <text evidence="1">Belongs to the iron/ascorbate-dependent oxidoreductase family.</text>
</comment>
<name>A0ABP0GWF5_CLALP</name>
<dbReference type="PANTHER" id="PTHR47990">
    <property type="entry name" value="2-OXOGLUTARATE (2OG) AND FE(II)-DEPENDENT OXYGENASE SUPERFAMILY PROTEIN-RELATED"/>
    <property type="match status" value="1"/>
</dbReference>
<dbReference type="Proteomes" id="UP001642483">
    <property type="component" value="Unassembled WGS sequence"/>
</dbReference>
<dbReference type="InterPro" id="IPR044861">
    <property type="entry name" value="IPNS-like_FE2OG_OXY"/>
</dbReference>
<feature type="domain" description="Fe2OG dioxygenase" evidence="2">
    <location>
        <begin position="214"/>
        <end position="321"/>
    </location>
</feature>
<accession>A0ABP0GWF5</accession>
<dbReference type="PROSITE" id="PS51471">
    <property type="entry name" value="FE2OG_OXY"/>
    <property type="match status" value="1"/>
</dbReference>
<evidence type="ECO:0000313" key="3">
    <source>
        <dbReference type="EMBL" id="CAK8695922.1"/>
    </source>
</evidence>
<dbReference type="InterPro" id="IPR026992">
    <property type="entry name" value="DIOX_N"/>
</dbReference>
<keyword evidence="1" id="KW-0479">Metal-binding</keyword>